<gene>
    <name evidence="1" type="ORF">ACFQ3T_02085</name>
</gene>
<sequence length="211" mass="22596">MAGTTQKHPQITGLAEVIEAIGPRGILIGTVGDCTTVHRARAVIEPMGEILCDWTGVLITDVVTLSEIDPRDRAVLASLVDAKVRAAHLCVQCFRPSTRAEVARIEREAREAADPAPAAGSATVLGTVTDGGQVHMAWAREVGGKVLCRFGSRALRITETVAPLPESGQEGTLAALHKHRIPLRRLCANCFRPRIRSVYAAQLRARLATAN</sequence>
<proteinExistence type="predicted"/>
<dbReference type="Proteomes" id="UP001597168">
    <property type="component" value="Unassembled WGS sequence"/>
</dbReference>
<organism evidence="1 2">
    <name type="scientific">Saccharothrix hoggarensis</name>
    <dbReference type="NCBI Taxonomy" id="913853"/>
    <lineage>
        <taxon>Bacteria</taxon>
        <taxon>Bacillati</taxon>
        <taxon>Actinomycetota</taxon>
        <taxon>Actinomycetes</taxon>
        <taxon>Pseudonocardiales</taxon>
        <taxon>Pseudonocardiaceae</taxon>
        <taxon>Saccharothrix</taxon>
    </lineage>
</organism>
<accession>A0ABW3QMD6</accession>
<dbReference type="RefSeq" id="WP_380719110.1">
    <property type="nucleotide sequence ID" value="NZ_JBHTLK010000005.1"/>
</dbReference>
<evidence type="ECO:0000313" key="1">
    <source>
        <dbReference type="EMBL" id="MFD1145908.1"/>
    </source>
</evidence>
<reference evidence="2" key="1">
    <citation type="journal article" date="2019" name="Int. J. Syst. Evol. Microbiol.">
        <title>The Global Catalogue of Microorganisms (GCM) 10K type strain sequencing project: providing services to taxonomists for standard genome sequencing and annotation.</title>
        <authorList>
            <consortium name="The Broad Institute Genomics Platform"/>
            <consortium name="The Broad Institute Genome Sequencing Center for Infectious Disease"/>
            <person name="Wu L."/>
            <person name="Ma J."/>
        </authorList>
    </citation>
    <scope>NUCLEOTIDE SEQUENCE [LARGE SCALE GENOMIC DNA]</scope>
    <source>
        <strain evidence="2">CCUG 60214</strain>
    </source>
</reference>
<name>A0ABW3QMD6_9PSEU</name>
<protein>
    <submittedName>
        <fullName evidence="1">Uncharacterized protein</fullName>
    </submittedName>
</protein>
<dbReference type="EMBL" id="JBHTLK010000005">
    <property type="protein sequence ID" value="MFD1145908.1"/>
    <property type="molecule type" value="Genomic_DNA"/>
</dbReference>
<keyword evidence="2" id="KW-1185">Reference proteome</keyword>
<comment type="caution">
    <text evidence="1">The sequence shown here is derived from an EMBL/GenBank/DDBJ whole genome shotgun (WGS) entry which is preliminary data.</text>
</comment>
<evidence type="ECO:0000313" key="2">
    <source>
        <dbReference type="Proteomes" id="UP001597168"/>
    </source>
</evidence>